<dbReference type="InterPro" id="IPR013325">
    <property type="entry name" value="RNA_pol_sigma_r2"/>
</dbReference>
<dbReference type="InterPro" id="IPR014284">
    <property type="entry name" value="RNA_pol_sigma-70_dom"/>
</dbReference>
<evidence type="ECO:0000313" key="9">
    <source>
        <dbReference type="Proteomes" id="UP000538666"/>
    </source>
</evidence>
<reference evidence="8 9" key="1">
    <citation type="submission" date="2020-08" db="EMBL/GenBank/DDBJ databases">
        <title>Genomic Encyclopedia of Type Strains, Phase IV (KMG-IV): sequencing the most valuable type-strain genomes for metagenomic binning, comparative biology and taxonomic classification.</title>
        <authorList>
            <person name="Goeker M."/>
        </authorList>
    </citation>
    <scope>NUCLEOTIDE SEQUENCE [LARGE SCALE GENOMIC DNA]</scope>
    <source>
        <strain evidence="8 9">DSM 103733</strain>
    </source>
</reference>
<evidence type="ECO:0000313" key="8">
    <source>
        <dbReference type="EMBL" id="MBB6142841.1"/>
    </source>
</evidence>
<feature type="domain" description="RNA polymerase sigma factor 70 region 4 type 2" evidence="7">
    <location>
        <begin position="137"/>
        <end position="174"/>
    </location>
</feature>
<dbReference type="GO" id="GO:0003677">
    <property type="term" value="F:DNA binding"/>
    <property type="evidence" value="ECO:0007669"/>
    <property type="project" value="UniProtKB-KW"/>
</dbReference>
<dbReference type="InterPro" id="IPR036388">
    <property type="entry name" value="WH-like_DNA-bd_sf"/>
</dbReference>
<dbReference type="AlphaFoldDB" id="A0A841JV16"/>
<keyword evidence="5" id="KW-0804">Transcription</keyword>
<evidence type="ECO:0000256" key="3">
    <source>
        <dbReference type="ARBA" id="ARBA00023082"/>
    </source>
</evidence>
<dbReference type="InterPro" id="IPR013324">
    <property type="entry name" value="RNA_pol_sigma_r3/r4-like"/>
</dbReference>
<evidence type="ECO:0000259" key="7">
    <source>
        <dbReference type="Pfam" id="PF08281"/>
    </source>
</evidence>
<keyword evidence="2" id="KW-0805">Transcription regulation</keyword>
<dbReference type="GO" id="GO:0016987">
    <property type="term" value="F:sigma factor activity"/>
    <property type="evidence" value="ECO:0007669"/>
    <property type="project" value="UniProtKB-KW"/>
</dbReference>
<dbReference type="PANTHER" id="PTHR43133">
    <property type="entry name" value="RNA POLYMERASE ECF-TYPE SIGMA FACTO"/>
    <property type="match status" value="1"/>
</dbReference>
<dbReference type="EMBL" id="JACHEK010000001">
    <property type="protein sequence ID" value="MBB6142841.1"/>
    <property type="molecule type" value="Genomic_DNA"/>
</dbReference>
<gene>
    <name evidence="8" type="ORF">HNQ77_000779</name>
</gene>
<dbReference type="GO" id="GO:0006352">
    <property type="term" value="P:DNA-templated transcription initiation"/>
    <property type="evidence" value="ECO:0007669"/>
    <property type="project" value="InterPro"/>
</dbReference>
<dbReference type="NCBIfam" id="TIGR02937">
    <property type="entry name" value="sigma70-ECF"/>
    <property type="match status" value="1"/>
</dbReference>
<organism evidence="8 9">
    <name type="scientific">Silvibacterium bohemicum</name>
    <dbReference type="NCBI Taxonomy" id="1577686"/>
    <lineage>
        <taxon>Bacteria</taxon>
        <taxon>Pseudomonadati</taxon>
        <taxon>Acidobacteriota</taxon>
        <taxon>Terriglobia</taxon>
        <taxon>Terriglobales</taxon>
        <taxon>Acidobacteriaceae</taxon>
        <taxon>Silvibacterium</taxon>
    </lineage>
</organism>
<evidence type="ECO:0000256" key="2">
    <source>
        <dbReference type="ARBA" id="ARBA00023015"/>
    </source>
</evidence>
<dbReference type="InterPro" id="IPR039425">
    <property type="entry name" value="RNA_pol_sigma-70-like"/>
</dbReference>
<proteinExistence type="inferred from homology"/>
<dbReference type="Pfam" id="PF04542">
    <property type="entry name" value="Sigma70_r2"/>
    <property type="match status" value="1"/>
</dbReference>
<comment type="similarity">
    <text evidence="1">Belongs to the sigma-70 factor family. ECF subfamily.</text>
</comment>
<feature type="domain" description="RNA polymerase sigma-70 region 2" evidence="6">
    <location>
        <begin position="37"/>
        <end position="101"/>
    </location>
</feature>
<dbReference type="Pfam" id="PF08281">
    <property type="entry name" value="Sigma70_r4_2"/>
    <property type="match status" value="1"/>
</dbReference>
<dbReference type="Gene3D" id="1.10.1740.10">
    <property type="match status" value="1"/>
</dbReference>
<evidence type="ECO:0000256" key="4">
    <source>
        <dbReference type="ARBA" id="ARBA00023125"/>
    </source>
</evidence>
<evidence type="ECO:0000256" key="1">
    <source>
        <dbReference type="ARBA" id="ARBA00010641"/>
    </source>
</evidence>
<evidence type="ECO:0000259" key="6">
    <source>
        <dbReference type="Pfam" id="PF04542"/>
    </source>
</evidence>
<keyword evidence="9" id="KW-1185">Reference proteome</keyword>
<dbReference type="SUPFAM" id="SSF88659">
    <property type="entry name" value="Sigma3 and sigma4 domains of RNA polymerase sigma factors"/>
    <property type="match status" value="1"/>
</dbReference>
<dbReference type="PANTHER" id="PTHR43133:SF8">
    <property type="entry name" value="RNA POLYMERASE SIGMA FACTOR HI_1459-RELATED"/>
    <property type="match status" value="1"/>
</dbReference>
<sequence>MESRTTNPQSDCIAAAEHLASQDGSGVLVLEDVAEFYASRRQSLFGQAFAMVRNRALAEDLTQEAFAKLIVEVKGGGRIQSAVRWTSTVLRNLALNHLEHRKVSLRIVEPDSQAQIDIAPDDTPSAEQVYIAKESRMRMQRVLSILEPLERECVLMFAEGHSYKEIASQKDLTYGVAVDVVRRSLRKLRKRIPAIQG</sequence>
<keyword evidence="3" id="KW-0731">Sigma factor</keyword>
<protein>
    <submittedName>
        <fullName evidence="8">RNA polymerase sigma-70 factor (ECF subfamily)</fullName>
    </submittedName>
</protein>
<dbReference type="InterPro" id="IPR007627">
    <property type="entry name" value="RNA_pol_sigma70_r2"/>
</dbReference>
<dbReference type="SUPFAM" id="SSF88946">
    <property type="entry name" value="Sigma2 domain of RNA polymerase sigma factors"/>
    <property type="match status" value="1"/>
</dbReference>
<name>A0A841JV16_9BACT</name>
<dbReference type="Gene3D" id="1.10.10.10">
    <property type="entry name" value="Winged helix-like DNA-binding domain superfamily/Winged helix DNA-binding domain"/>
    <property type="match status" value="1"/>
</dbReference>
<evidence type="ECO:0000256" key="5">
    <source>
        <dbReference type="ARBA" id="ARBA00023163"/>
    </source>
</evidence>
<dbReference type="Proteomes" id="UP000538666">
    <property type="component" value="Unassembled WGS sequence"/>
</dbReference>
<dbReference type="InterPro" id="IPR013249">
    <property type="entry name" value="RNA_pol_sigma70_r4_t2"/>
</dbReference>
<comment type="caution">
    <text evidence="8">The sequence shown here is derived from an EMBL/GenBank/DDBJ whole genome shotgun (WGS) entry which is preliminary data.</text>
</comment>
<keyword evidence="4" id="KW-0238">DNA-binding</keyword>
<accession>A0A841JV16</accession>